<dbReference type="Proteomes" id="UP000198744">
    <property type="component" value="Unassembled WGS sequence"/>
</dbReference>
<dbReference type="EMBL" id="FOBS01000006">
    <property type="protein sequence ID" value="SEM18742.1"/>
    <property type="molecule type" value="Genomic_DNA"/>
</dbReference>
<organism evidence="1 2">
    <name type="scientific">Syntrophus gentianae</name>
    <dbReference type="NCBI Taxonomy" id="43775"/>
    <lineage>
        <taxon>Bacteria</taxon>
        <taxon>Pseudomonadati</taxon>
        <taxon>Thermodesulfobacteriota</taxon>
        <taxon>Syntrophia</taxon>
        <taxon>Syntrophales</taxon>
        <taxon>Syntrophaceae</taxon>
        <taxon>Syntrophus</taxon>
    </lineage>
</organism>
<evidence type="ECO:0008006" key="3">
    <source>
        <dbReference type="Google" id="ProtNLM"/>
    </source>
</evidence>
<evidence type="ECO:0000313" key="1">
    <source>
        <dbReference type="EMBL" id="SEM18742.1"/>
    </source>
</evidence>
<dbReference type="STRING" id="43775.SAMN04489760_10650"/>
<evidence type="ECO:0000313" key="2">
    <source>
        <dbReference type="Proteomes" id="UP000198744"/>
    </source>
</evidence>
<dbReference type="OrthoDB" id="9775764at2"/>
<accession>A0A1H7WAZ1</accession>
<keyword evidence="2" id="KW-1185">Reference proteome</keyword>
<name>A0A1H7WAZ1_9BACT</name>
<dbReference type="RefSeq" id="WP_093882757.1">
    <property type="nucleotide sequence ID" value="NZ_FOBS01000006.1"/>
</dbReference>
<dbReference type="CDD" id="cd02980">
    <property type="entry name" value="TRX_Fd_family"/>
    <property type="match status" value="1"/>
</dbReference>
<dbReference type="InterPro" id="IPR036249">
    <property type="entry name" value="Thioredoxin-like_sf"/>
</dbReference>
<reference evidence="1 2" key="1">
    <citation type="submission" date="2016-10" db="EMBL/GenBank/DDBJ databases">
        <authorList>
            <person name="de Groot N.N."/>
        </authorList>
    </citation>
    <scope>NUCLEOTIDE SEQUENCE [LARGE SCALE GENOMIC DNA]</scope>
    <source>
        <strain evidence="1 2">DSM 8423</strain>
    </source>
</reference>
<sequence>MLLVTICVGSSCSIRGSDELASEIQRFIEKENLADSIEIVGAFCMDACSKGVSIRVGERQFSGILPEDAESFFYREIMSCIDGQAEGKQND</sequence>
<dbReference type="Gene3D" id="3.40.30.10">
    <property type="entry name" value="Glutaredoxin"/>
    <property type="match status" value="1"/>
</dbReference>
<dbReference type="AlphaFoldDB" id="A0A1H7WAZ1"/>
<dbReference type="SUPFAM" id="SSF52833">
    <property type="entry name" value="Thioredoxin-like"/>
    <property type="match status" value="1"/>
</dbReference>
<proteinExistence type="predicted"/>
<protein>
    <recommendedName>
        <fullName evidence="3">Thioredoxin-like [2Fe-2S] ferredoxin</fullName>
    </recommendedName>
</protein>
<gene>
    <name evidence="1" type="ORF">SAMN04489760_10650</name>
</gene>